<protein>
    <submittedName>
        <fullName evidence="1">10055_t:CDS:1</fullName>
    </submittedName>
</protein>
<reference evidence="1" key="1">
    <citation type="submission" date="2021-06" db="EMBL/GenBank/DDBJ databases">
        <authorList>
            <person name="Kallberg Y."/>
            <person name="Tangrot J."/>
            <person name="Rosling A."/>
        </authorList>
    </citation>
    <scope>NUCLEOTIDE SEQUENCE</scope>
    <source>
        <strain evidence="1">28 12/20/2015</strain>
    </source>
</reference>
<organism evidence="1 2">
    <name type="scientific">Cetraspora pellucida</name>
    <dbReference type="NCBI Taxonomy" id="1433469"/>
    <lineage>
        <taxon>Eukaryota</taxon>
        <taxon>Fungi</taxon>
        <taxon>Fungi incertae sedis</taxon>
        <taxon>Mucoromycota</taxon>
        <taxon>Glomeromycotina</taxon>
        <taxon>Glomeromycetes</taxon>
        <taxon>Diversisporales</taxon>
        <taxon>Gigasporaceae</taxon>
        <taxon>Cetraspora</taxon>
    </lineage>
</organism>
<sequence>MSLSNNSNKTISHYTSDIWSYITKLFNNDNILIDYSCKLCSPNQKTYAPGCAISTLHHHLQNKHHETYISFKNELYNITYCLVNWIISDLQPFSVVENSQFHDLIYTLNPKYKIPTRQTIRDLIIKIFNTQ</sequence>
<keyword evidence="2" id="KW-1185">Reference proteome</keyword>
<dbReference type="EMBL" id="CAJVPW010001390">
    <property type="protein sequence ID" value="CAG8482892.1"/>
    <property type="molecule type" value="Genomic_DNA"/>
</dbReference>
<dbReference type="Proteomes" id="UP000789366">
    <property type="component" value="Unassembled WGS sequence"/>
</dbReference>
<evidence type="ECO:0000313" key="1">
    <source>
        <dbReference type="EMBL" id="CAG8482892.1"/>
    </source>
</evidence>
<proteinExistence type="predicted"/>
<name>A0ACA9KP44_9GLOM</name>
<evidence type="ECO:0000313" key="2">
    <source>
        <dbReference type="Proteomes" id="UP000789366"/>
    </source>
</evidence>
<comment type="caution">
    <text evidence="1">The sequence shown here is derived from an EMBL/GenBank/DDBJ whole genome shotgun (WGS) entry which is preliminary data.</text>
</comment>
<accession>A0ACA9KP44</accession>
<gene>
    <name evidence="1" type="ORF">SPELUC_LOCUS2204</name>
</gene>